<dbReference type="PANTHER" id="PTHR43673">
    <property type="entry name" value="NAD(P)H NITROREDUCTASE YDGI-RELATED"/>
    <property type="match status" value="1"/>
</dbReference>
<keyword evidence="5" id="KW-1185">Reference proteome</keyword>
<evidence type="ECO:0000256" key="1">
    <source>
        <dbReference type="ARBA" id="ARBA00007118"/>
    </source>
</evidence>
<organism evidence="4 5">
    <name type="scientific">Ilyobacter polytropus (strain ATCC 51220 / DSM 2926 / LMG 16218 / CuHBu1)</name>
    <dbReference type="NCBI Taxonomy" id="572544"/>
    <lineage>
        <taxon>Bacteria</taxon>
        <taxon>Fusobacteriati</taxon>
        <taxon>Fusobacteriota</taxon>
        <taxon>Fusobacteriia</taxon>
        <taxon>Fusobacteriales</taxon>
        <taxon>Fusobacteriaceae</taxon>
        <taxon>Ilyobacter</taxon>
    </lineage>
</organism>
<protein>
    <submittedName>
        <fullName evidence="4">Nitroreductase</fullName>
    </submittedName>
</protein>
<dbReference type="RefSeq" id="WP_013387681.1">
    <property type="nucleotide sequence ID" value="NC_014632.1"/>
</dbReference>
<sequence>MIYDLIKNTRSIRSFGDKKITKEEIMEIMKCVRLSAASRNLQGIKYITVIQEESLKKVFPLTHWAGLLEWNPSESESPSAYILMCSDKNLPLPEKSLYCDIGIAAQNIMLKATEMGYGGCMIGAFDKNKVKEAMNIADDFQVELIIALGESAEKIKIIDAKNGKINYFRDENNVHYVPKRPLNELIIDEK</sequence>
<dbReference type="EMBL" id="CP002281">
    <property type="protein sequence ID" value="ADO83014.1"/>
    <property type="molecule type" value="Genomic_DNA"/>
</dbReference>
<feature type="domain" description="Nitroreductase" evidence="3">
    <location>
        <begin position="97"/>
        <end position="149"/>
    </location>
</feature>
<dbReference type="GO" id="GO:0016491">
    <property type="term" value="F:oxidoreductase activity"/>
    <property type="evidence" value="ECO:0007669"/>
    <property type="project" value="UniProtKB-KW"/>
</dbReference>
<dbReference type="eggNOG" id="COG0778">
    <property type="taxonomic scope" value="Bacteria"/>
</dbReference>
<dbReference type="Pfam" id="PF00881">
    <property type="entry name" value="Nitroreductase"/>
    <property type="match status" value="2"/>
</dbReference>
<feature type="domain" description="Nitroreductase" evidence="3">
    <location>
        <begin position="6"/>
        <end position="72"/>
    </location>
</feature>
<dbReference type="KEGG" id="ipo:Ilyop_1233"/>
<evidence type="ECO:0000313" key="5">
    <source>
        <dbReference type="Proteomes" id="UP000006875"/>
    </source>
</evidence>
<dbReference type="Proteomes" id="UP000006875">
    <property type="component" value="Chromosome"/>
</dbReference>
<evidence type="ECO:0000313" key="4">
    <source>
        <dbReference type="EMBL" id="ADO83014.1"/>
    </source>
</evidence>
<comment type="similarity">
    <text evidence="1">Belongs to the nitroreductase family.</text>
</comment>
<accession>E3H8N2</accession>
<evidence type="ECO:0000259" key="3">
    <source>
        <dbReference type="Pfam" id="PF00881"/>
    </source>
</evidence>
<dbReference type="InterPro" id="IPR000415">
    <property type="entry name" value="Nitroreductase-like"/>
</dbReference>
<dbReference type="InterPro" id="IPR029479">
    <property type="entry name" value="Nitroreductase"/>
</dbReference>
<dbReference type="Gene3D" id="3.40.109.10">
    <property type="entry name" value="NADH Oxidase"/>
    <property type="match status" value="1"/>
</dbReference>
<name>E3H8N2_ILYPC</name>
<dbReference type="AlphaFoldDB" id="E3H8N2"/>
<reference evidence="4 5" key="1">
    <citation type="journal article" date="2010" name="Stand. Genomic Sci.">
        <title>Complete genome sequence of Ilyobacter polytropus type strain (CuHbu1).</title>
        <authorList>
            <person name="Sikorski J."/>
            <person name="Chertkov O."/>
            <person name="Lapidus A."/>
            <person name="Nolan M."/>
            <person name="Lucas S."/>
            <person name="Del Rio T.G."/>
            <person name="Tice H."/>
            <person name="Cheng J.F."/>
            <person name="Tapia R."/>
            <person name="Han C."/>
            <person name="Goodwin L."/>
            <person name="Pitluck S."/>
            <person name="Liolios K."/>
            <person name="Ivanova N."/>
            <person name="Mavromatis K."/>
            <person name="Mikhailova N."/>
            <person name="Pati A."/>
            <person name="Chen A."/>
            <person name="Palaniappan K."/>
            <person name="Land M."/>
            <person name="Hauser L."/>
            <person name="Chang Y.J."/>
            <person name="Jeffries C.D."/>
            <person name="Brambilla E."/>
            <person name="Yasawong M."/>
            <person name="Rohde M."/>
            <person name="Pukall R."/>
            <person name="Spring S."/>
            <person name="Goker M."/>
            <person name="Woyke T."/>
            <person name="Bristow J."/>
            <person name="Eisen J.A."/>
            <person name="Markowitz V."/>
            <person name="Hugenholtz P."/>
            <person name="Kyrpides N.C."/>
            <person name="Klenk H.P."/>
        </authorList>
    </citation>
    <scope>NUCLEOTIDE SEQUENCE [LARGE SCALE GENOMIC DNA]</scope>
    <source>
        <strain evidence="5">ATCC 51220 / DSM 2926 / LMG 16218 / CuHBu1</strain>
    </source>
</reference>
<dbReference type="Gene3D" id="2.20.180.10">
    <property type="entry name" value="putative fmn-dependent nitroreductase like domains"/>
    <property type="match status" value="1"/>
</dbReference>
<dbReference type="PANTHER" id="PTHR43673:SF10">
    <property type="entry name" value="NADH DEHYDROGENASE_NAD(P)H NITROREDUCTASE XCC3605-RELATED"/>
    <property type="match status" value="1"/>
</dbReference>
<keyword evidence="2" id="KW-0560">Oxidoreductase</keyword>
<dbReference type="CDD" id="cd02062">
    <property type="entry name" value="Nitro_FMN_reductase"/>
    <property type="match status" value="1"/>
</dbReference>
<dbReference type="STRING" id="572544.Ilyop_1233"/>
<dbReference type="HOGENOM" id="CLU_070764_8_0_0"/>
<dbReference type="InterPro" id="IPR023312">
    <property type="entry name" value="Put_nitroreductase_C_bac"/>
</dbReference>
<evidence type="ECO:0000256" key="2">
    <source>
        <dbReference type="ARBA" id="ARBA00023002"/>
    </source>
</evidence>
<gene>
    <name evidence="4" type="ordered locus">Ilyop_1233</name>
</gene>
<proteinExistence type="inferred from homology"/>
<dbReference type="OrthoDB" id="9804207at2"/>
<dbReference type="SUPFAM" id="SSF55469">
    <property type="entry name" value="FMN-dependent nitroreductase-like"/>
    <property type="match status" value="1"/>
</dbReference>